<reference evidence="3" key="1">
    <citation type="submission" date="2021-01" db="EMBL/GenBank/DDBJ databases">
        <authorList>
            <person name="Corre E."/>
            <person name="Pelletier E."/>
            <person name="Niang G."/>
            <person name="Scheremetjew M."/>
            <person name="Finn R."/>
            <person name="Kale V."/>
            <person name="Holt S."/>
            <person name="Cochrane G."/>
            <person name="Meng A."/>
            <person name="Brown T."/>
            <person name="Cohen L."/>
        </authorList>
    </citation>
    <scope>NUCLEOTIDE SEQUENCE</scope>
    <source>
        <strain evidence="3">CCMP 769</strain>
    </source>
</reference>
<feature type="transmembrane region" description="Helical" evidence="2">
    <location>
        <begin position="56"/>
        <end position="73"/>
    </location>
</feature>
<dbReference type="AlphaFoldDB" id="A0A7S2ZL64"/>
<feature type="transmembrane region" description="Helical" evidence="2">
    <location>
        <begin position="29"/>
        <end position="50"/>
    </location>
</feature>
<keyword evidence="2" id="KW-1133">Transmembrane helix</keyword>
<keyword evidence="2" id="KW-0472">Membrane</keyword>
<feature type="coiled-coil region" evidence="1">
    <location>
        <begin position="88"/>
        <end position="122"/>
    </location>
</feature>
<sequence>MGDFKAISEKMSPVLAGSSDQLSRLPNPVLFYLTELTILLLVYIIVPGIFEEAYVRMAFLVLLPCTTLLYFLWSMNEVNRRTSGLVELQRREKEKLKKEAELDKSIQEITKLRSDLEEALADLKK</sequence>
<organism evidence="3">
    <name type="scientific">Rhodosorus marinus</name>
    <dbReference type="NCBI Taxonomy" id="101924"/>
    <lineage>
        <taxon>Eukaryota</taxon>
        <taxon>Rhodophyta</taxon>
        <taxon>Stylonematophyceae</taxon>
        <taxon>Stylonematales</taxon>
        <taxon>Stylonemataceae</taxon>
        <taxon>Rhodosorus</taxon>
    </lineage>
</organism>
<evidence type="ECO:0000313" key="3">
    <source>
        <dbReference type="EMBL" id="CAE0043732.1"/>
    </source>
</evidence>
<proteinExistence type="predicted"/>
<name>A0A7S2ZL64_9RHOD</name>
<gene>
    <name evidence="3" type="ORF">RMAR00112_LOCUS11707</name>
</gene>
<keyword evidence="2" id="KW-0812">Transmembrane</keyword>
<evidence type="ECO:0000256" key="1">
    <source>
        <dbReference type="SAM" id="Coils"/>
    </source>
</evidence>
<keyword evidence="1" id="KW-0175">Coiled coil</keyword>
<evidence type="ECO:0000256" key="2">
    <source>
        <dbReference type="SAM" id="Phobius"/>
    </source>
</evidence>
<protein>
    <submittedName>
        <fullName evidence="3">Uncharacterized protein</fullName>
    </submittedName>
</protein>
<dbReference type="EMBL" id="HBHW01015289">
    <property type="protein sequence ID" value="CAE0043732.1"/>
    <property type="molecule type" value="Transcribed_RNA"/>
</dbReference>
<accession>A0A7S2ZL64</accession>